<dbReference type="EMBL" id="BGZK01000004">
    <property type="protein sequence ID" value="GBO99774.1"/>
    <property type="molecule type" value="Genomic_DNA"/>
</dbReference>
<reference evidence="2 3" key="1">
    <citation type="journal article" date="2019" name="Commun. Biol.">
        <title>The bagworm genome reveals a unique fibroin gene that provides high tensile strength.</title>
        <authorList>
            <person name="Kono N."/>
            <person name="Nakamura H."/>
            <person name="Ohtoshi R."/>
            <person name="Tomita M."/>
            <person name="Numata K."/>
            <person name="Arakawa K."/>
        </authorList>
    </citation>
    <scope>NUCLEOTIDE SEQUENCE [LARGE SCALE GENOMIC DNA]</scope>
</reference>
<dbReference type="OrthoDB" id="425681at2759"/>
<organism evidence="2 3">
    <name type="scientific">Eumeta variegata</name>
    <name type="common">Bagworm moth</name>
    <name type="synonym">Eumeta japonica</name>
    <dbReference type="NCBI Taxonomy" id="151549"/>
    <lineage>
        <taxon>Eukaryota</taxon>
        <taxon>Metazoa</taxon>
        <taxon>Ecdysozoa</taxon>
        <taxon>Arthropoda</taxon>
        <taxon>Hexapoda</taxon>
        <taxon>Insecta</taxon>
        <taxon>Pterygota</taxon>
        <taxon>Neoptera</taxon>
        <taxon>Endopterygota</taxon>
        <taxon>Lepidoptera</taxon>
        <taxon>Glossata</taxon>
        <taxon>Ditrysia</taxon>
        <taxon>Tineoidea</taxon>
        <taxon>Psychidae</taxon>
        <taxon>Oiketicinae</taxon>
        <taxon>Eumeta</taxon>
    </lineage>
</organism>
<evidence type="ECO:0000313" key="2">
    <source>
        <dbReference type="EMBL" id="GBO99774.1"/>
    </source>
</evidence>
<keyword evidence="3" id="KW-1185">Reference proteome</keyword>
<dbReference type="Proteomes" id="UP000299102">
    <property type="component" value="Unassembled WGS sequence"/>
</dbReference>
<comment type="caution">
    <text evidence="2">The sequence shown here is derived from an EMBL/GenBank/DDBJ whole genome shotgun (WGS) entry which is preliminary data.</text>
</comment>
<evidence type="ECO:0000313" key="3">
    <source>
        <dbReference type="Proteomes" id="UP000299102"/>
    </source>
</evidence>
<dbReference type="AlphaFoldDB" id="A0A4C1SCE2"/>
<feature type="compositionally biased region" description="Basic and acidic residues" evidence="1">
    <location>
        <begin position="164"/>
        <end position="174"/>
    </location>
</feature>
<gene>
    <name evidence="2" type="ORF">EVAR_74195_1</name>
</gene>
<evidence type="ECO:0000256" key="1">
    <source>
        <dbReference type="SAM" id="MobiDB-lite"/>
    </source>
</evidence>
<name>A0A4C1SCE2_EUMVA</name>
<sequence length="223" mass="25476">MATKMDDDPIRKGTIEVNVNKTKTKAKALEEEKSWPLRINGGESWVRQGKNESEIDSVKMWFPRSELSLKDKYSVSDVPEQCGLKKDVVIRVESVSLLWFSHLSRSESSTCHRIAESSPTSNLKSMWISTFGQSLHLNDLPKVFLGASGTRPTTFLDTSPLRPPPERGRQRKENRLTHIRPSVETLINPVTAVVREAARRVTEIRRAFRRAISPTNMTRMHYF</sequence>
<proteinExistence type="predicted"/>
<feature type="region of interest" description="Disordered" evidence="1">
    <location>
        <begin position="154"/>
        <end position="174"/>
    </location>
</feature>
<protein>
    <submittedName>
        <fullName evidence="2">Uncharacterized protein</fullName>
    </submittedName>
</protein>
<accession>A0A4C1SCE2</accession>